<dbReference type="Proteomes" id="UP000743370">
    <property type="component" value="Unassembled WGS sequence"/>
</dbReference>
<dbReference type="InterPro" id="IPR050592">
    <property type="entry name" value="GDSL_lipolytic_enzyme"/>
</dbReference>
<dbReference type="InterPro" id="IPR035669">
    <property type="entry name" value="SGNH_plant_lipase-like"/>
</dbReference>
<reference evidence="4" key="2">
    <citation type="submission" date="2015-02" db="EMBL/GenBank/DDBJ databases">
        <authorList>
            <person name="Chooi Y.-H."/>
        </authorList>
    </citation>
    <scope>NUCLEOTIDE SEQUENCE</scope>
    <source>
        <tissue evidence="4">Seedling</tissue>
    </source>
</reference>
<keyword evidence="2" id="KW-0732">Signal</keyword>
<dbReference type="InterPro" id="IPR036514">
    <property type="entry name" value="SGNH_hydro_sf"/>
</dbReference>
<reference evidence="3 6" key="3">
    <citation type="submission" date="2020-05" db="EMBL/GenBank/DDBJ databases">
        <title>Vigna angularis (adzuki bean) Var. LongXiaoDou No. 4 denovo assembly.</title>
        <authorList>
            <person name="Xiang H."/>
        </authorList>
    </citation>
    <scope>NUCLEOTIDE SEQUENCE [LARGE SCALE GENOMIC DNA]</scope>
    <source>
        <tissue evidence="3">Leaf</tissue>
    </source>
</reference>
<dbReference type="CDD" id="cd01837">
    <property type="entry name" value="SGNH_plant_lipase_like"/>
    <property type="match status" value="1"/>
</dbReference>
<organism evidence="4 5">
    <name type="scientific">Phaseolus angularis</name>
    <name type="common">Azuki bean</name>
    <name type="synonym">Vigna angularis</name>
    <dbReference type="NCBI Taxonomy" id="3914"/>
    <lineage>
        <taxon>Eukaryota</taxon>
        <taxon>Viridiplantae</taxon>
        <taxon>Streptophyta</taxon>
        <taxon>Embryophyta</taxon>
        <taxon>Tracheophyta</taxon>
        <taxon>Spermatophyta</taxon>
        <taxon>Magnoliopsida</taxon>
        <taxon>eudicotyledons</taxon>
        <taxon>Gunneridae</taxon>
        <taxon>Pentapetalae</taxon>
        <taxon>rosids</taxon>
        <taxon>fabids</taxon>
        <taxon>Fabales</taxon>
        <taxon>Fabaceae</taxon>
        <taxon>Papilionoideae</taxon>
        <taxon>50 kb inversion clade</taxon>
        <taxon>NPAAA clade</taxon>
        <taxon>indigoferoid/millettioid clade</taxon>
        <taxon>Phaseoleae</taxon>
        <taxon>Vigna</taxon>
    </lineage>
</organism>
<accession>A0A0L9V209</accession>
<gene>
    <name evidence="3" type="ORF">HKW66_Vig0220300</name>
    <name evidence="4" type="ORF">LR48_Vigan07g276700</name>
</gene>
<protein>
    <submittedName>
        <fullName evidence="3">GDSL esterase/lipase</fullName>
    </submittedName>
</protein>
<evidence type="ECO:0000313" key="6">
    <source>
        <dbReference type="Proteomes" id="UP000743370"/>
    </source>
</evidence>
<dbReference type="Pfam" id="PF00657">
    <property type="entry name" value="Lipase_GDSL"/>
    <property type="match status" value="1"/>
</dbReference>
<dbReference type="OMA" id="TFPGAKF"/>
<name>A0A0L9V209_PHAAN</name>
<evidence type="ECO:0000256" key="2">
    <source>
        <dbReference type="SAM" id="SignalP"/>
    </source>
</evidence>
<dbReference type="FunFam" id="3.40.50.1110:FF:000003">
    <property type="entry name" value="GDSL esterase/lipase APG"/>
    <property type="match status" value="1"/>
</dbReference>
<dbReference type="AlphaFoldDB" id="A0A0L9V209"/>
<evidence type="ECO:0000313" key="5">
    <source>
        <dbReference type="Proteomes" id="UP000053144"/>
    </source>
</evidence>
<dbReference type="KEGG" id="var:108337028"/>
<reference evidence="5" key="1">
    <citation type="journal article" date="2015" name="Proc. Natl. Acad. Sci. U.S.A.">
        <title>Genome sequencing of adzuki bean (Vigna angularis) provides insight into high starch and low fat accumulation and domestication.</title>
        <authorList>
            <person name="Yang K."/>
            <person name="Tian Z."/>
            <person name="Chen C."/>
            <person name="Luo L."/>
            <person name="Zhao B."/>
            <person name="Wang Z."/>
            <person name="Yu L."/>
            <person name="Li Y."/>
            <person name="Sun Y."/>
            <person name="Li W."/>
            <person name="Chen Y."/>
            <person name="Li Y."/>
            <person name="Zhang Y."/>
            <person name="Ai D."/>
            <person name="Zhao J."/>
            <person name="Shang C."/>
            <person name="Ma Y."/>
            <person name="Wu B."/>
            <person name="Wang M."/>
            <person name="Gao L."/>
            <person name="Sun D."/>
            <person name="Zhang P."/>
            <person name="Guo F."/>
            <person name="Wang W."/>
            <person name="Li Y."/>
            <person name="Wang J."/>
            <person name="Varshney R.K."/>
            <person name="Wang J."/>
            <person name="Ling H.Q."/>
            <person name="Wan P."/>
        </authorList>
    </citation>
    <scope>NUCLEOTIDE SEQUENCE</scope>
    <source>
        <strain evidence="5">cv. Jingnong 6</strain>
    </source>
</reference>
<dbReference type="GO" id="GO:0005576">
    <property type="term" value="C:extracellular region"/>
    <property type="evidence" value="ECO:0007669"/>
    <property type="project" value="TreeGrafter"/>
</dbReference>
<dbReference type="EMBL" id="CM003377">
    <property type="protein sequence ID" value="KOM49063.1"/>
    <property type="molecule type" value="Genomic_DNA"/>
</dbReference>
<dbReference type="PANTHER" id="PTHR45642:SF52">
    <property type="entry name" value="GDSL-LIKE LIPASE_ACYLHYDROLASE"/>
    <property type="match status" value="1"/>
</dbReference>
<dbReference type="OrthoDB" id="1600564at2759"/>
<dbReference type="InterPro" id="IPR001087">
    <property type="entry name" value="GDSL"/>
</dbReference>
<dbReference type="GO" id="GO:0016788">
    <property type="term" value="F:hydrolase activity, acting on ester bonds"/>
    <property type="evidence" value="ECO:0007669"/>
    <property type="project" value="InterPro"/>
</dbReference>
<evidence type="ECO:0000313" key="4">
    <source>
        <dbReference type="EMBL" id="KOM49063.1"/>
    </source>
</evidence>
<dbReference type="STRING" id="3914.A0A0L9V209"/>
<feature type="signal peptide" evidence="2">
    <location>
        <begin position="1"/>
        <end position="26"/>
    </location>
</feature>
<dbReference type="SUPFAM" id="SSF52266">
    <property type="entry name" value="SGNH hydrolase"/>
    <property type="match status" value="1"/>
</dbReference>
<dbReference type="Gramene" id="KOM49063">
    <property type="protein sequence ID" value="KOM49063"/>
    <property type="gene ID" value="LR48_Vigan07g276700"/>
</dbReference>
<sequence>MEQLFWERAVSIVFVFFALRFPRAVATKPVVPALFSFGDSILDTGNNNNLQTMSKCNFPPYGKDFPGGVPTGRFCNGRNPTDLIASALGVKETVPAYLSTTLTPQDLITGVSFASGGSGLDDLTSKVQGVITTPAQLAMFKEYIGKLTAVVGQQRASEILANSIFLVSAGNNDVAFTYSFLLATTRPFPQYVSYLISLATNFYKSLYDLGVRKVWVLSTLPLGCLPGGRTTGGGPLRFCAELANMEAQTFNGQLSAAVDSLKASLPNYDIRFVDVYNPFLSIINNPQASGFTDAGEACCGTAPFGVSGLCNLLDICPNPSTYIFWDFAHPTERAYQLVVNSILQKMNMNVPSFFASSHVNTSITN</sequence>
<dbReference type="EMBL" id="JABFOF010000007">
    <property type="protein sequence ID" value="KAG2390564.1"/>
    <property type="molecule type" value="Genomic_DNA"/>
</dbReference>
<dbReference type="PANTHER" id="PTHR45642">
    <property type="entry name" value="GDSL ESTERASE/LIPASE EXL3"/>
    <property type="match status" value="1"/>
</dbReference>
<feature type="chain" id="PRO_5036294364" evidence="2">
    <location>
        <begin position="27"/>
        <end position="365"/>
    </location>
</feature>
<evidence type="ECO:0000256" key="1">
    <source>
        <dbReference type="ARBA" id="ARBA00008668"/>
    </source>
</evidence>
<dbReference type="Proteomes" id="UP000053144">
    <property type="component" value="Chromosome 7"/>
</dbReference>
<dbReference type="Gene3D" id="3.40.50.1110">
    <property type="entry name" value="SGNH hydrolase"/>
    <property type="match status" value="1"/>
</dbReference>
<proteinExistence type="inferred from homology"/>
<evidence type="ECO:0000313" key="3">
    <source>
        <dbReference type="EMBL" id="KAG2390564.1"/>
    </source>
</evidence>
<comment type="similarity">
    <text evidence="1">Belongs to the 'GDSL' lipolytic enzyme family.</text>
</comment>